<dbReference type="InterPro" id="IPR036866">
    <property type="entry name" value="RibonucZ/Hydroxyglut_hydro"/>
</dbReference>
<dbReference type="GO" id="GO:0008270">
    <property type="term" value="F:zinc ion binding"/>
    <property type="evidence" value="ECO:0007669"/>
    <property type="project" value="InterPro"/>
</dbReference>
<dbReference type="Proteomes" id="UP000229236">
    <property type="component" value="Unassembled WGS sequence"/>
</dbReference>
<comment type="caution">
    <text evidence="5">Lacks conserved residue(s) required for the propagation of feature annotation.</text>
</comment>
<keyword evidence="2 5" id="KW-0540">Nuclease</keyword>
<dbReference type="InterPro" id="IPR030854">
    <property type="entry name" value="RNase_J_bac"/>
</dbReference>
<dbReference type="PANTHER" id="PTHR43694">
    <property type="entry name" value="RIBONUCLEASE J"/>
    <property type="match status" value="1"/>
</dbReference>
<evidence type="ECO:0000256" key="5">
    <source>
        <dbReference type="HAMAP-Rule" id="MF_01491"/>
    </source>
</evidence>
<dbReference type="SUPFAM" id="SSF56281">
    <property type="entry name" value="Metallo-hydrolase/oxidoreductase"/>
    <property type="match status" value="1"/>
</dbReference>
<dbReference type="Gene3D" id="3.40.50.10710">
    <property type="entry name" value="Metallo-hydrolase/oxidoreductase"/>
    <property type="match status" value="1"/>
</dbReference>
<keyword evidence="5" id="KW-0698">rRNA processing</keyword>
<organism evidence="8 9">
    <name type="scientific">Candidatus Yonathbacteria bacterium CG_4_9_14_0_8_um_filter_46_47</name>
    <dbReference type="NCBI Taxonomy" id="1975106"/>
    <lineage>
        <taxon>Bacteria</taxon>
        <taxon>Candidatus Yonathiibacteriota</taxon>
    </lineage>
</organism>
<dbReference type="NCBIfam" id="TIGR00649">
    <property type="entry name" value="MG423"/>
    <property type="match status" value="1"/>
</dbReference>
<dbReference type="Gene3D" id="3.60.15.10">
    <property type="entry name" value="Ribonuclease Z/Hydroxyacylglutathione hydrolase-like"/>
    <property type="match status" value="1"/>
</dbReference>
<dbReference type="EMBL" id="PFTM01000068">
    <property type="protein sequence ID" value="PJB81993.1"/>
    <property type="molecule type" value="Genomic_DNA"/>
</dbReference>
<gene>
    <name evidence="5" type="primary">rnj</name>
    <name evidence="8" type="ORF">CO088_04220</name>
</gene>
<dbReference type="Pfam" id="PF17770">
    <property type="entry name" value="RNase_J_C"/>
    <property type="match status" value="1"/>
</dbReference>
<keyword evidence="1 5" id="KW-0963">Cytoplasm</keyword>
<dbReference type="EC" id="3.1.-.-" evidence="5"/>
<comment type="subcellular location">
    <subcellularLocation>
        <location evidence="5">Cytoplasm</location>
    </subcellularLocation>
</comment>
<reference evidence="9" key="1">
    <citation type="submission" date="2017-09" db="EMBL/GenBank/DDBJ databases">
        <title>Depth-based differentiation of microbial function through sediment-hosted aquifers and enrichment of novel symbionts in the deep terrestrial subsurface.</title>
        <authorList>
            <person name="Probst A.J."/>
            <person name="Ladd B."/>
            <person name="Jarett J.K."/>
            <person name="Geller-Mcgrath D.E."/>
            <person name="Sieber C.M.K."/>
            <person name="Emerson J.B."/>
            <person name="Anantharaman K."/>
            <person name="Thomas B.C."/>
            <person name="Malmstrom R."/>
            <person name="Stieglmeier M."/>
            <person name="Klingl A."/>
            <person name="Woyke T."/>
            <person name="Ryan C.M."/>
            <person name="Banfield J.F."/>
        </authorList>
    </citation>
    <scope>NUCLEOTIDE SEQUENCE [LARGE SCALE GENOMIC DNA]</scope>
</reference>
<feature type="compositionally biased region" description="Basic and acidic residues" evidence="6">
    <location>
        <begin position="27"/>
        <end position="53"/>
    </location>
</feature>
<keyword evidence="5" id="KW-0255">Endonuclease</keyword>
<dbReference type="InterPro" id="IPR041636">
    <property type="entry name" value="RNase_J_C"/>
</dbReference>
<feature type="domain" description="Metallo-beta-lactamase" evidence="7">
    <location>
        <begin position="101"/>
        <end position="298"/>
    </location>
</feature>
<evidence type="ECO:0000256" key="6">
    <source>
        <dbReference type="SAM" id="MobiDB-lite"/>
    </source>
</evidence>
<dbReference type="PANTHER" id="PTHR43694:SF1">
    <property type="entry name" value="RIBONUCLEASE J"/>
    <property type="match status" value="1"/>
</dbReference>
<feature type="compositionally biased region" description="Polar residues" evidence="6">
    <location>
        <begin position="10"/>
        <end position="25"/>
    </location>
</feature>
<name>A0A2M8D5S3_9BACT</name>
<comment type="caution">
    <text evidence="8">The sequence shown here is derived from an EMBL/GenBank/DDBJ whole genome shotgun (WGS) entry which is preliminary data.</text>
</comment>
<evidence type="ECO:0000256" key="3">
    <source>
        <dbReference type="ARBA" id="ARBA00022839"/>
    </source>
</evidence>
<proteinExistence type="inferred from homology"/>
<evidence type="ECO:0000259" key="7">
    <source>
        <dbReference type="SMART" id="SM00849"/>
    </source>
</evidence>
<evidence type="ECO:0000256" key="2">
    <source>
        <dbReference type="ARBA" id="ARBA00022722"/>
    </source>
</evidence>
<keyword evidence="4 5" id="KW-0694">RNA-binding</keyword>
<comment type="function">
    <text evidence="5">An RNase that has 5'-3' exonuclease and possibly endonuclease activity. Involved in maturation of rRNA and in some organisms also mRNA maturation and/or decay.</text>
</comment>
<dbReference type="InterPro" id="IPR042173">
    <property type="entry name" value="RNase_J_2"/>
</dbReference>
<keyword evidence="5" id="KW-0378">Hydrolase</keyword>
<protein>
    <recommendedName>
        <fullName evidence="5">Ribonuclease J</fullName>
        <shortName evidence="5">RNase J</shortName>
        <ecNumber evidence="5">3.1.-.-</ecNumber>
    </recommendedName>
</protein>
<feature type="compositionally biased region" description="Basic and acidic residues" evidence="6">
    <location>
        <begin position="62"/>
        <end position="79"/>
    </location>
</feature>
<comment type="subunit">
    <text evidence="5">Homodimer, may be a subunit of the RNA degradosome.</text>
</comment>
<dbReference type="GO" id="GO:0003723">
    <property type="term" value="F:RNA binding"/>
    <property type="evidence" value="ECO:0007669"/>
    <property type="project" value="UniProtKB-UniRule"/>
</dbReference>
<dbReference type="GO" id="GO:0004534">
    <property type="term" value="F:5'-3' RNA exonuclease activity"/>
    <property type="evidence" value="ECO:0007669"/>
    <property type="project" value="UniProtKB-UniRule"/>
</dbReference>
<dbReference type="GO" id="GO:0005737">
    <property type="term" value="C:cytoplasm"/>
    <property type="evidence" value="ECO:0007669"/>
    <property type="project" value="UniProtKB-SubCell"/>
</dbReference>
<dbReference type="InterPro" id="IPR055132">
    <property type="entry name" value="RNase_J_b_CASP"/>
</dbReference>
<dbReference type="Pfam" id="PF22505">
    <property type="entry name" value="RNase_J_b_CASP"/>
    <property type="match status" value="1"/>
</dbReference>
<comment type="similarity">
    <text evidence="5">Belongs to the metallo-beta-lactamase superfamily. RNA-metabolizing metallo-beta-lactamase-like family. Bacterial RNase J subfamily.</text>
</comment>
<keyword evidence="3 5" id="KW-0269">Exonuclease</keyword>
<evidence type="ECO:0000313" key="8">
    <source>
        <dbReference type="EMBL" id="PJB81993.1"/>
    </source>
</evidence>
<accession>A0A2M8D5S3</accession>
<feature type="region of interest" description="Disordered" evidence="6">
    <location>
        <begin position="1"/>
        <end position="79"/>
    </location>
</feature>
<evidence type="ECO:0000256" key="4">
    <source>
        <dbReference type="ARBA" id="ARBA00022884"/>
    </source>
</evidence>
<dbReference type="CDD" id="cd07714">
    <property type="entry name" value="RNaseJ_MBL-fold"/>
    <property type="match status" value="1"/>
</dbReference>
<dbReference type="SMART" id="SM00849">
    <property type="entry name" value="Lactamase_B"/>
    <property type="match status" value="1"/>
</dbReference>
<dbReference type="Pfam" id="PF00753">
    <property type="entry name" value="Lactamase_B"/>
    <property type="match status" value="1"/>
</dbReference>
<dbReference type="InterPro" id="IPR004613">
    <property type="entry name" value="RNase_J"/>
</dbReference>
<dbReference type="HAMAP" id="MF_01491">
    <property type="entry name" value="RNase_J_bact"/>
    <property type="match status" value="1"/>
</dbReference>
<sequence length="642" mass="72287">MKERSKKGTEQTAPQQQSRTTNTNKFPRKEAAVRTHENGESAHRQHKRPDTQKRAIRKPTRRREEPPPERERPSKKETLVHIPSAGDNIRIIPLGGVEEVGKNMLLIEYGNDIIVMDAGFQFVGEEEAPGIDYVLPNTKYLEERKERVKALIITHGHLDHIGGIPYVMKKIGNPPIYTRELTTIMIKKRQEEYPHLPPLDIRVVEPGNRIKFKDIAVNFFPVTHSIPDSMGVSVETPHGNVVITGDLKLDHEDGVASEHEQKTWGELGKQKNLLFIADSTNAEQPGFSITEKRIHANIEKIIKDAQGRLIIGTFASQFERMIKIIGMCEKYGKKVIPEGRSIKTNIEVAQKAGLLKVKPDTMIPVTEIDNYPPDRIVVIATGAQGEEFAALMRISTGKHKFIKLNARDTVILSSSIIPGNEISVQKLKDNLYRHGAKIIHYRTSEVHSTGHGNQEELAWFNKQVGAKFFMPAYGYHSMLRVHAEVAERSGIPRENIIIPDNGMIIELTDKGEKMIILKEKAPSNIIMVDGFSVGDVQEVVIRDRQMLAQDGIFVVIAIVDTRTGKVRKSPDIISRGFVYLRESQDLLRQARYITKKTIEDITAGMNPIEFDFIKGQISDSLSNFLLQQTAKRPIVLPVLIGV</sequence>
<dbReference type="GO" id="GO:0004521">
    <property type="term" value="F:RNA endonuclease activity"/>
    <property type="evidence" value="ECO:0007669"/>
    <property type="project" value="UniProtKB-UniRule"/>
</dbReference>
<evidence type="ECO:0000256" key="1">
    <source>
        <dbReference type="ARBA" id="ARBA00022490"/>
    </source>
</evidence>
<dbReference type="Gene3D" id="3.10.20.580">
    <property type="match status" value="1"/>
</dbReference>
<dbReference type="GO" id="GO:0006364">
    <property type="term" value="P:rRNA processing"/>
    <property type="evidence" value="ECO:0007669"/>
    <property type="project" value="UniProtKB-UniRule"/>
</dbReference>
<evidence type="ECO:0000313" key="9">
    <source>
        <dbReference type="Proteomes" id="UP000229236"/>
    </source>
</evidence>
<dbReference type="AlphaFoldDB" id="A0A2M8D5S3"/>
<dbReference type="InterPro" id="IPR001279">
    <property type="entry name" value="Metallo-B-lactamas"/>
</dbReference>